<feature type="transmembrane region" description="Helical" evidence="10">
    <location>
        <begin position="179"/>
        <end position="198"/>
    </location>
</feature>
<dbReference type="Pfam" id="PF00022">
    <property type="entry name" value="Actin"/>
    <property type="match status" value="1"/>
</dbReference>
<evidence type="ECO:0000256" key="5">
    <source>
        <dbReference type="ARBA" id="ARBA00022989"/>
    </source>
</evidence>
<comment type="catalytic activity">
    <reaction evidence="8">
        <text>ATP + H2O = ADP + phosphate + H(+)</text>
        <dbReference type="Rhea" id="RHEA:13065"/>
        <dbReference type="ChEBI" id="CHEBI:15377"/>
        <dbReference type="ChEBI" id="CHEBI:15378"/>
        <dbReference type="ChEBI" id="CHEBI:30616"/>
        <dbReference type="ChEBI" id="CHEBI:43474"/>
        <dbReference type="ChEBI" id="CHEBI:456216"/>
    </reaction>
</comment>
<evidence type="ECO:0000256" key="1">
    <source>
        <dbReference type="ARBA" id="ARBA00004141"/>
    </source>
</evidence>
<keyword evidence="6 10" id="KW-0472">Membrane</keyword>
<dbReference type="VEuPathDB" id="ToxoDB:LOC34622948"/>
<dbReference type="PANTHER" id="PTHR12226:SF2">
    <property type="entry name" value="MANNOSE-P-DOLICHOL UTILIZATION DEFECT 1 PROTEIN"/>
    <property type="match status" value="1"/>
</dbReference>
<protein>
    <submittedName>
        <fullName evidence="11">Uncharacterized protein</fullName>
    </submittedName>
</protein>
<dbReference type="InterPro" id="IPR006603">
    <property type="entry name" value="PQ-loop_rpt"/>
</dbReference>
<dbReference type="AlphaFoldDB" id="A0A1D3D2F6"/>
<evidence type="ECO:0000256" key="2">
    <source>
        <dbReference type="ARBA" id="ARBA00022448"/>
    </source>
</evidence>
<feature type="transmembrane region" description="Helical" evidence="10">
    <location>
        <begin position="150"/>
        <end position="167"/>
    </location>
</feature>
<dbReference type="SMART" id="SM00679">
    <property type="entry name" value="CTNS"/>
    <property type="match status" value="2"/>
</dbReference>
<dbReference type="PANTHER" id="PTHR12226">
    <property type="entry name" value="MANNOSE-P-DOLICHOL UTILIZATION DEFECT 1 LEC35 -RELATED"/>
    <property type="match status" value="1"/>
</dbReference>
<keyword evidence="2" id="KW-0813">Transport</keyword>
<keyword evidence="3 10" id="KW-0812">Transmembrane</keyword>
<name>A0A1D3D2F6_9EIME</name>
<keyword evidence="12" id="KW-1185">Reference proteome</keyword>
<keyword evidence="4" id="KW-0677">Repeat</keyword>
<feature type="transmembrane region" description="Helical" evidence="10">
    <location>
        <begin position="115"/>
        <end position="138"/>
    </location>
</feature>
<comment type="caution">
    <text evidence="11">The sequence shown here is derived from an EMBL/GenBank/DDBJ whole genome shotgun (WGS) entry which is preliminary data.</text>
</comment>
<feature type="compositionally biased region" description="Basic and acidic residues" evidence="9">
    <location>
        <begin position="24"/>
        <end position="34"/>
    </location>
</feature>
<evidence type="ECO:0000256" key="9">
    <source>
        <dbReference type="SAM" id="MobiDB-lite"/>
    </source>
</evidence>
<evidence type="ECO:0000256" key="7">
    <source>
        <dbReference type="ARBA" id="ARBA00038475"/>
    </source>
</evidence>
<reference evidence="11 12" key="1">
    <citation type="journal article" date="2016" name="BMC Genomics">
        <title>Comparative genomics reveals Cyclospora cayetanensis possesses coccidia-like metabolism and invasion components but unique surface antigens.</title>
        <authorList>
            <person name="Liu S."/>
            <person name="Wang L."/>
            <person name="Zheng H."/>
            <person name="Xu Z."/>
            <person name="Roellig D.M."/>
            <person name="Li N."/>
            <person name="Frace M.A."/>
            <person name="Tang K."/>
            <person name="Arrowood M.J."/>
            <person name="Moss D.M."/>
            <person name="Zhang L."/>
            <person name="Feng Y."/>
            <person name="Xiao L."/>
        </authorList>
    </citation>
    <scope>NUCLEOTIDE SEQUENCE [LARGE SCALE GENOMIC DNA]</scope>
    <source>
        <strain evidence="11 12">CHN_HEN01</strain>
    </source>
</reference>
<gene>
    <name evidence="11" type="ORF">cyc_06878</name>
</gene>
<feature type="compositionally biased region" description="Basic residues" evidence="9">
    <location>
        <begin position="476"/>
        <end position="485"/>
    </location>
</feature>
<keyword evidence="5 10" id="KW-1133">Transmembrane helix</keyword>
<proteinExistence type="inferred from homology"/>
<dbReference type="InterPro" id="IPR043129">
    <property type="entry name" value="ATPase_NBD"/>
</dbReference>
<evidence type="ECO:0000256" key="6">
    <source>
        <dbReference type="ARBA" id="ARBA00023136"/>
    </source>
</evidence>
<comment type="subcellular location">
    <subcellularLocation>
        <location evidence="1">Membrane</location>
        <topology evidence="1">Multi-pass membrane protein</topology>
    </subcellularLocation>
</comment>
<sequence>MSAPFWQKHAKLSSILSAVSRSSSDVDHRTERTTAESGYSTPQQPALEERHTDKMGIATLLTTWGFASPDCVAAFRIFSFPAPCLLGVCLNYMILVGGLGVRLPQLYRVWKAKSVVGISEASVLVEALGAWLFVAYNLLQGHAFTTWGEVLFIGIQNLCLVSLYWKYSRGNAGKRRRCLRWAAAIAAALGSCYLQILPARACEAITNLLGVSPLPLMILARMPQIVQNYEQGHTGQLSLVSLSMTLLGGLARLATVLQQVPDGYILASSALAVVLNLLPTLQVGCSGRRHTMSDNNTSRSDNNTEGAVLLVSMRLLRLPFIGSILRRCCEEMQKSENAKQPRSAPLWLLALGTAGRHSKPRASCRSRRATAPRQTPEQHHKSAAILREIRDTLRNGSRSQKIRSRDAEAVRLSCNARRGSRGPCEGGTVCSAALQQETLTNRLFLPYCLPVLAAAVAAVSLVLPGDGNASPQKRGAPPRKTLRRQTRFPGDILALAGLVAAAEKSPRAPAEESMGFLKEGSQLQGGGGEVLWVTYESTAVATPSAEKLTNSTRKKDPMLPALRFTSVSSERRPLGAAPSPPKEAPRFVMKGEEQSLILPQLIRKPWGEALSQKALLSVSSPPPLFLSLRNLVHPCCSSRSLGVLFSFALEGVGDGYLPGYRGTVKNWIAFEDALLEVLTAPDSAMHPSTAGGQFLWCESSLRSPDHFSRLGEICFELLDAEKFLSVDKDTLSALAICGSLLPPSVVPAECGESNASNSSTRWNSSALRVLRCMQHFTGLVIDMGASLTRVSPILSGQTLGCLAVELPLGGRDIDAFLCGSLLRQQQQMLKAPTERPCDCSMVAHCS</sequence>
<dbReference type="SUPFAM" id="SSF53067">
    <property type="entry name" value="Actin-like ATPase domain"/>
    <property type="match status" value="1"/>
</dbReference>
<dbReference type="Gene3D" id="3.30.420.40">
    <property type="match status" value="1"/>
</dbReference>
<dbReference type="InParanoid" id="A0A1D3D2F6"/>
<accession>A0A1D3D2F6</accession>
<feature type="compositionally biased region" description="Polar residues" evidence="9">
    <location>
        <begin position="35"/>
        <end position="44"/>
    </location>
</feature>
<feature type="region of interest" description="Disordered" evidence="9">
    <location>
        <begin position="357"/>
        <end position="381"/>
    </location>
</feature>
<dbReference type="Pfam" id="PF04193">
    <property type="entry name" value="PQ-loop"/>
    <property type="match status" value="2"/>
</dbReference>
<evidence type="ECO:0000313" key="12">
    <source>
        <dbReference type="Proteomes" id="UP000095192"/>
    </source>
</evidence>
<dbReference type="Gene3D" id="1.20.1280.290">
    <property type="match status" value="2"/>
</dbReference>
<feature type="region of interest" description="Disordered" evidence="9">
    <location>
        <begin position="23"/>
        <end position="46"/>
    </location>
</feature>
<dbReference type="GO" id="GO:0016020">
    <property type="term" value="C:membrane"/>
    <property type="evidence" value="ECO:0007669"/>
    <property type="project" value="UniProtKB-SubCell"/>
</dbReference>
<evidence type="ECO:0000256" key="8">
    <source>
        <dbReference type="ARBA" id="ARBA00049360"/>
    </source>
</evidence>
<evidence type="ECO:0000256" key="3">
    <source>
        <dbReference type="ARBA" id="ARBA00022692"/>
    </source>
</evidence>
<dbReference type="Proteomes" id="UP000095192">
    <property type="component" value="Unassembled WGS sequence"/>
</dbReference>
<evidence type="ECO:0000256" key="10">
    <source>
        <dbReference type="SAM" id="Phobius"/>
    </source>
</evidence>
<evidence type="ECO:0000313" key="11">
    <source>
        <dbReference type="EMBL" id="OEH77622.1"/>
    </source>
</evidence>
<feature type="region of interest" description="Disordered" evidence="9">
    <location>
        <begin position="464"/>
        <end position="485"/>
    </location>
</feature>
<organism evidence="11 12">
    <name type="scientific">Cyclospora cayetanensis</name>
    <dbReference type="NCBI Taxonomy" id="88456"/>
    <lineage>
        <taxon>Eukaryota</taxon>
        <taxon>Sar</taxon>
        <taxon>Alveolata</taxon>
        <taxon>Apicomplexa</taxon>
        <taxon>Conoidasida</taxon>
        <taxon>Coccidia</taxon>
        <taxon>Eucoccidiorida</taxon>
        <taxon>Eimeriorina</taxon>
        <taxon>Eimeriidae</taxon>
        <taxon>Cyclospora</taxon>
    </lineage>
</organism>
<comment type="similarity">
    <text evidence="7">Belongs to the MPDU1 (TC 2.A.43.3) family.</text>
</comment>
<dbReference type="VEuPathDB" id="ToxoDB:cyc_06878"/>
<feature type="compositionally biased region" description="Basic residues" evidence="9">
    <location>
        <begin position="357"/>
        <end position="370"/>
    </location>
</feature>
<dbReference type="InterPro" id="IPR016817">
    <property type="entry name" value="MannP-dilichol_defect-1"/>
</dbReference>
<dbReference type="InterPro" id="IPR004000">
    <property type="entry name" value="Actin"/>
</dbReference>
<feature type="transmembrane region" description="Helical" evidence="10">
    <location>
        <begin position="85"/>
        <end position="103"/>
    </location>
</feature>
<evidence type="ECO:0000256" key="4">
    <source>
        <dbReference type="ARBA" id="ARBA00022737"/>
    </source>
</evidence>
<dbReference type="EMBL" id="JROU02001032">
    <property type="protein sequence ID" value="OEH77622.1"/>
    <property type="molecule type" value="Genomic_DNA"/>
</dbReference>